<dbReference type="InterPro" id="IPR008333">
    <property type="entry name" value="Cbr1-like_FAD-bd_dom"/>
</dbReference>
<dbReference type="PROSITE" id="PS51384">
    <property type="entry name" value="FAD_FR"/>
    <property type="match status" value="1"/>
</dbReference>
<dbReference type="InterPro" id="IPR017927">
    <property type="entry name" value="FAD-bd_FR_type"/>
</dbReference>
<dbReference type="EMBL" id="CP119313">
    <property type="protein sequence ID" value="WEK18374.1"/>
    <property type="molecule type" value="Genomic_DNA"/>
</dbReference>
<dbReference type="PANTHER" id="PTHR19370">
    <property type="entry name" value="NADH-CYTOCHROME B5 REDUCTASE"/>
    <property type="match status" value="1"/>
</dbReference>
<evidence type="ECO:0000256" key="2">
    <source>
        <dbReference type="ARBA" id="ARBA00006105"/>
    </source>
</evidence>
<dbReference type="InterPro" id="IPR001433">
    <property type="entry name" value="OxRdtase_FAD/NAD-bd"/>
</dbReference>
<comment type="cofactor">
    <cofactor evidence="1">
        <name>FAD</name>
        <dbReference type="ChEBI" id="CHEBI:57692"/>
    </cofactor>
</comment>
<protein>
    <submittedName>
        <fullName evidence="7">FAD-binding oxidoreductase</fullName>
    </submittedName>
</protein>
<evidence type="ECO:0000259" key="6">
    <source>
        <dbReference type="PROSITE" id="PS51384"/>
    </source>
</evidence>
<dbReference type="PRINTS" id="PR00410">
    <property type="entry name" value="PHEHYDRXLASE"/>
</dbReference>
<evidence type="ECO:0000256" key="4">
    <source>
        <dbReference type="ARBA" id="ARBA00022827"/>
    </source>
</evidence>
<keyword evidence="5" id="KW-0560">Oxidoreductase</keyword>
<dbReference type="Gene3D" id="3.40.50.80">
    <property type="entry name" value="Nucleotide-binding domain of ferredoxin-NADP reductase (FNR) module"/>
    <property type="match status" value="1"/>
</dbReference>
<evidence type="ECO:0000256" key="1">
    <source>
        <dbReference type="ARBA" id="ARBA00001974"/>
    </source>
</evidence>
<proteinExistence type="inferred from homology"/>
<accession>A0AAJ5W7H2</accession>
<evidence type="ECO:0000313" key="7">
    <source>
        <dbReference type="EMBL" id="WEK18374.1"/>
    </source>
</evidence>
<dbReference type="Pfam" id="PF00970">
    <property type="entry name" value="FAD_binding_6"/>
    <property type="match status" value="1"/>
</dbReference>
<keyword evidence="3" id="KW-0285">Flavoprotein</keyword>
<dbReference type="SUPFAM" id="SSF52343">
    <property type="entry name" value="Ferredoxin reductase-like, C-terminal NADP-linked domain"/>
    <property type="match status" value="1"/>
</dbReference>
<dbReference type="PANTHER" id="PTHR19370:SF184">
    <property type="entry name" value="NADH-CYTOCHROME B5 REDUCTASE-LIKE"/>
    <property type="match status" value="1"/>
</dbReference>
<sequence length="220" mass="24752">MHVVKILSVEDVTHNVRRFVIEKPLGFTFIPGQATDVSINKAELRDELRPFTFTSLNEWGYLEFTIKIYKGHHGITEQLAKLKTGDELIIHEVFGTIHYKGSGVFIAGGAGITPFIAILRQLRHDGLLEGNTLLFANYNESDIILKTELKYILGDKDINVLKDPLDKALTGKTIDRELLKAYIGKKGTYYYVCGPDAFTAAMVGFLEELGVEKRYVVIEE</sequence>
<keyword evidence="4" id="KW-0274">FAD</keyword>
<reference evidence="7" key="1">
    <citation type="submission" date="2023-03" db="EMBL/GenBank/DDBJ databases">
        <title>Andean soil-derived lignocellulolytic bacterial consortium as a source of novel taxa and putative plastic-active enzymes.</title>
        <authorList>
            <person name="Diaz-Garcia L."/>
            <person name="Chuvochina M."/>
            <person name="Feuerriegel G."/>
            <person name="Bunk B."/>
            <person name="Sproer C."/>
            <person name="Streit W.R."/>
            <person name="Rodriguez L.M."/>
            <person name="Overmann J."/>
            <person name="Jimenez D.J."/>
        </authorList>
    </citation>
    <scope>NUCLEOTIDE SEQUENCE</scope>
    <source>
        <strain evidence="7">MAG 3858</strain>
    </source>
</reference>
<dbReference type="InterPro" id="IPR001834">
    <property type="entry name" value="CBR-like"/>
</dbReference>
<evidence type="ECO:0000256" key="3">
    <source>
        <dbReference type="ARBA" id="ARBA00022630"/>
    </source>
</evidence>
<evidence type="ECO:0000313" key="8">
    <source>
        <dbReference type="Proteomes" id="UP001214530"/>
    </source>
</evidence>
<evidence type="ECO:0000256" key="5">
    <source>
        <dbReference type="ARBA" id="ARBA00023002"/>
    </source>
</evidence>
<feature type="domain" description="FAD-binding FR-type" evidence="6">
    <location>
        <begin position="1"/>
        <end position="100"/>
    </location>
</feature>
<dbReference type="AlphaFoldDB" id="A0AAJ5W7H2"/>
<dbReference type="InterPro" id="IPR017938">
    <property type="entry name" value="Riboflavin_synthase-like_b-brl"/>
</dbReference>
<dbReference type="Gene3D" id="2.40.30.10">
    <property type="entry name" value="Translation factors"/>
    <property type="match status" value="1"/>
</dbReference>
<name>A0AAJ5W7H2_9SPHI</name>
<dbReference type="Proteomes" id="UP001214530">
    <property type="component" value="Chromosome"/>
</dbReference>
<gene>
    <name evidence="7" type="ORF">P0Y49_16410</name>
</gene>
<dbReference type="InterPro" id="IPR039261">
    <property type="entry name" value="FNR_nucleotide-bd"/>
</dbReference>
<dbReference type="Pfam" id="PF00175">
    <property type="entry name" value="NAD_binding_1"/>
    <property type="match status" value="1"/>
</dbReference>
<organism evidence="7 8">
    <name type="scientific">Candidatus Pedobacter colombiensis</name>
    <dbReference type="NCBI Taxonomy" id="3121371"/>
    <lineage>
        <taxon>Bacteria</taxon>
        <taxon>Pseudomonadati</taxon>
        <taxon>Bacteroidota</taxon>
        <taxon>Sphingobacteriia</taxon>
        <taxon>Sphingobacteriales</taxon>
        <taxon>Sphingobacteriaceae</taxon>
        <taxon>Pedobacter</taxon>
    </lineage>
</organism>
<dbReference type="GO" id="GO:0016491">
    <property type="term" value="F:oxidoreductase activity"/>
    <property type="evidence" value="ECO:0007669"/>
    <property type="project" value="UniProtKB-KW"/>
</dbReference>
<comment type="similarity">
    <text evidence="2">Belongs to the flavoprotein pyridine nucleotide cytochrome reductase family.</text>
</comment>
<dbReference type="SUPFAM" id="SSF63380">
    <property type="entry name" value="Riboflavin synthase domain-like"/>
    <property type="match status" value="1"/>
</dbReference>